<keyword evidence="14" id="KW-1185">Reference proteome</keyword>
<dbReference type="Pfam" id="PF17956">
    <property type="entry name" value="NAPRTase_C"/>
    <property type="match status" value="1"/>
</dbReference>
<feature type="domain" description="Nicotinate phosphoribosyltransferase C-terminal" evidence="12">
    <location>
        <begin position="356"/>
        <end position="467"/>
    </location>
</feature>
<dbReference type="InterPro" id="IPR007229">
    <property type="entry name" value="Nic_PRibTrfase-Fam"/>
</dbReference>
<comment type="PTM">
    <text evidence="9">Transiently phosphorylated on a His residue during the reaction cycle. Phosphorylation strongly increases the affinity for substrates and increases the rate of nicotinate D-ribonucleotide production. Dephosphorylation regenerates the low-affinity form of the enzyme, leading to product release.</text>
</comment>
<comment type="pathway">
    <text evidence="1 9">Cofactor biosynthesis; NAD(+) biosynthesis; nicotinate D-ribonucleotide from nicotinate: step 1/1.</text>
</comment>
<comment type="catalytic activity">
    <reaction evidence="8 9">
        <text>5-phospho-alpha-D-ribose 1-diphosphate + nicotinate + ATP + H2O = nicotinate beta-D-ribonucleotide + ADP + phosphate + diphosphate</text>
        <dbReference type="Rhea" id="RHEA:36163"/>
        <dbReference type="ChEBI" id="CHEBI:15377"/>
        <dbReference type="ChEBI" id="CHEBI:30616"/>
        <dbReference type="ChEBI" id="CHEBI:32544"/>
        <dbReference type="ChEBI" id="CHEBI:33019"/>
        <dbReference type="ChEBI" id="CHEBI:43474"/>
        <dbReference type="ChEBI" id="CHEBI:57502"/>
        <dbReference type="ChEBI" id="CHEBI:58017"/>
        <dbReference type="ChEBI" id="CHEBI:456216"/>
        <dbReference type="EC" id="6.3.4.21"/>
    </reaction>
</comment>
<evidence type="ECO:0000256" key="5">
    <source>
        <dbReference type="ARBA" id="ARBA00022598"/>
    </source>
</evidence>
<evidence type="ECO:0000313" key="13">
    <source>
        <dbReference type="EMBL" id="KRN59307.1"/>
    </source>
</evidence>
<dbReference type="NCBIfam" id="NF006695">
    <property type="entry name" value="PRK09243.1-2"/>
    <property type="match status" value="1"/>
</dbReference>
<evidence type="ECO:0000313" key="14">
    <source>
        <dbReference type="Proteomes" id="UP000050934"/>
    </source>
</evidence>
<feature type="domain" description="Nicotinate/nicotinamide phosphoribosyltransferase" evidence="10">
    <location>
        <begin position="150"/>
        <end position="342"/>
    </location>
</feature>
<evidence type="ECO:0000259" key="12">
    <source>
        <dbReference type="Pfam" id="PF17956"/>
    </source>
</evidence>
<dbReference type="Gene3D" id="3.20.140.10">
    <property type="entry name" value="nicotinate phosphoribosyltransferase"/>
    <property type="match status" value="1"/>
</dbReference>
<proteinExistence type="inferred from homology"/>
<evidence type="ECO:0000256" key="8">
    <source>
        <dbReference type="ARBA" id="ARBA00048668"/>
    </source>
</evidence>
<dbReference type="GO" id="GO:0004516">
    <property type="term" value="F:nicotinate phosphoribosyltransferase activity"/>
    <property type="evidence" value="ECO:0007669"/>
    <property type="project" value="UniProtKB-UniRule"/>
</dbReference>
<evidence type="ECO:0000256" key="2">
    <source>
        <dbReference type="ARBA" id="ARBA00010897"/>
    </source>
</evidence>
<dbReference type="InterPro" id="IPR036068">
    <property type="entry name" value="Nicotinate_pribotase-like_C"/>
</dbReference>
<evidence type="ECO:0000256" key="1">
    <source>
        <dbReference type="ARBA" id="ARBA00004952"/>
    </source>
</evidence>
<dbReference type="InterPro" id="IPR013785">
    <property type="entry name" value="Aldolase_TIM"/>
</dbReference>
<dbReference type="AlphaFoldDB" id="A0A0R2I304"/>
<evidence type="ECO:0000259" key="11">
    <source>
        <dbReference type="Pfam" id="PF17767"/>
    </source>
</evidence>
<feature type="domain" description="Nicotinate phosphoribosyltransferase N-terminal" evidence="11">
    <location>
        <begin position="5"/>
        <end position="129"/>
    </location>
</feature>
<dbReference type="InterPro" id="IPR041525">
    <property type="entry name" value="N/Namide_PRibTrfase"/>
</dbReference>
<evidence type="ECO:0000256" key="7">
    <source>
        <dbReference type="ARBA" id="ARBA00022679"/>
    </source>
</evidence>
<dbReference type="SUPFAM" id="SSF51690">
    <property type="entry name" value="Nicotinate/Quinolinate PRTase C-terminal domain-like"/>
    <property type="match status" value="1"/>
</dbReference>
<dbReference type="PANTHER" id="PTHR11098">
    <property type="entry name" value="NICOTINATE PHOSPHORIBOSYLTRANSFERASE"/>
    <property type="match status" value="1"/>
</dbReference>
<gene>
    <name evidence="13" type="ORF">IV45_GL001456</name>
</gene>
<dbReference type="OrthoDB" id="9770610at2"/>
<dbReference type="RefSeq" id="WP_057740089.1">
    <property type="nucleotide sequence ID" value="NZ_JQBW01000005.1"/>
</dbReference>
<keyword evidence="6 9" id="KW-0662">Pyridine nucleotide biosynthesis</keyword>
<dbReference type="PATRIC" id="fig|396268.3.peg.1477"/>
<name>A0A0R2I304_9LACO</name>
<evidence type="ECO:0000256" key="9">
    <source>
        <dbReference type="RuleBase" id="RU365100"/>
    </source>
</evidence>
<evidence type="ECO:0000259" key="10">
    <source>
        <dbReference type="Pfam" id="PF04095"/>
    </source>
</evidence>
<dbReference type="InterPro" id="IPR041619">
    <property type="entry name" value="NAPRTase_C"/>
</dbReference>
<dbReference type="InterPro" id="IPR040727">
    <property type="entry name" value="NAPRTase_N"/>
</dbReference>
<sequence length="480" mass="52942">MDLQMLTDLYEFSMANGYFATLPHERQARFDVFYRRVPDNGSFVVAAGLQQVVEQVNNWHFSPENIEYLKSLKQFSPEFLDYLSQAKNRCFIKALPEGTPVFPREPILSICGPLIEAQLLETFVLNIVNHQSLIATKSWQINHAAQGRPIMEFGARRAQGPDAATFGARAAIIGGCTSTSNLQAASRFNIPAAGTMAHAWVESFPDELSAFQAWAKVYPDKVSLLVDTYDVLKSGVPNAIRVFKQVRAQGHEPVGIRIDSGDISQLAIAARKMLDDAGFKDAKITASNALDAHVVKSLLDEGAPIDNFGIGERLITSSSSPVLSGVYKLAEEKVNNQWVPTIKVSDSREKITIPGNKQVYRIYDNDHPEQAVADVIALTDETLQAPLKVVNSNPQATNANKVLVNFTAQPLLQDCLTPEGPQKIESDVFKIQQHAKEAIGQLPEATKRLVNPDRYPVYLTAKLAKLQEELIARADFAAQD</sequence>
<keyword evidence="4" id="KW-0597">Phosphoprotein</keyword>
<dbReference type="EMBL" id="JQBW01000005">
    <property type="protein sequence ID" value="KRN59307.1"/>
    <property type="molecule type" value="Genomic_DNA"/>
</dbReference>
<comment type="function">
    <text evidence="9">Catalyzes the first step in the biosynthesis of NAD from nicotinic acid, the ATP-dependent synthesis of beta-nicotinate D-ribonucleotide from nicotinate and 5-phospho-D-ribose 1-phosphate.</text>
</comment>
<dbReference type="InterPro" id="IPR006405">
    <property type="entry name" value="Nic_PRibTrfase_pncB"/>
</dbReference>
<dbReference type="UniPathway" id="UPA00253">
    <property type="reaction ID" value="UER00457"/>
</dbReference>
<dbReference type="Gene3D" id="3.20.20.70">
    <property type="entry name" value="Aldolase class I"/>
    <property type="match status" value="1"/>
</dbReference>
<dbReference type="NCBIfam" id="TIGR01513">
    <property type="entry name" value="NAPRTase_put"/>
    <property type="match status" value="1"/>
</dbReference>
<dbReference type="SUPFAM" id="SSF54675">
    <property type="entry name" value="Nicotinate/Quinolinate PRTase N-terminal domain-like"/>
    <property type="match status" value="1"/>
</dbReference>
<dbReference type="PANTHER" id="PTHR11098:SF1">
    <property type="entry name" value="NICOTINATE PHOSPHORIBOSYLTRANSFERASE"/>
    <property type="match status" value="1"/>
</dbReference>
<dbReference type="FunFam" id="3.20.20.70:FF:000076">
    <property type="entry name" value="Nicotinate phosphoribosyltransferase"/>
    <property type="match status" value="1"/>
</dbReference>
<evidence type="ECO:0000256" key="3">
    <source>
        <dbReference type="ARBA" id="ARBA00013236"/>
    </source>
</evidence>
<keyword evidence="7 9" id="KW-0808">Transferase</keyword>
<protein>
    <recommendedName>
        <fullName evidence="3 9">Nicotinate phosphoribosyltransferase</fullName>
        <ecNumber evidence="3 9">6.3.4.21</ecNumber>
    </recommendedName>
</protein>
<keyword evidence="5 9" id="KW-0436">Ligase</keyword>
<comment type="similarity">
    <text evidence="2 9">Belongs to the NAPRTase family.</text>
</comment>
<dbReference type="NCBIfam" id="NF009131">
    <property type="entry name" value="PRK12484.1"/>
    <property type="match status" value="1"/>
</dbReference>
<dbReference type="CDD" id="cd01570">
    <property type="entry name" value="NAPRTase_A"/>
    <property type="match status" value="1"/>
</dbReference>
<dbReference type="Pfam" id="PF17767">
    <property type="entry name" value="NAPRTase_N"/>
    <property type="match status" value="1"/>
</dbReference>
<dbReference type="PIRSF" id="PIRSF000484">
    <property type="entry name" value="NAPRT"/>
    <property type="match status" value="1"/>
</dbReference>
<dbReference type="STRING" id="396268.IV45_GL001456"/>
<accession>A0A0R2I304</accession>
<dbReference type="Pfam" id="PF04095">
    <property type="entry name" value="NAPRTase"/>
    <property type="match status" value="1"/>
</dbReference>
<evidence type="ECO:0000256" key="4">
    <source>
        <dbReference type="ARBA" id="ARBA00022553"/>
    </source>
</evidence>
<dbReference type="GO" id="GO:0034355">
    <property type="term" value="P:NAD+ biosynthetic process via the salvage pathway"/>
    <property type="evidence" value="ECO:0007669"/>
    <property type="project" value="TreeGrafter"/>
</dbReference>
<dbReference type="GO" id="GO:0047280">
    <property type="term" value="F:nicotinamide phosphoribosyltransferase activity"/>
    <property type="evidence" value="ECO:0007669"/>
    <property type="project" value="UniProtKB-ARBA"/>
</dbReference>
<dbReference type="GO" id="GO:0005829">
    <property type="term" value="C:cytosol"/>
    <property type="evidence" value="ECO:0007669"/>
    <property type="project" value="TreeGrafter"/>
</dbReference>
<evidence type="ECO:0000256" key="6">
    <source>
        <dbReference type="ARBA" id="ARBA00022642"/>
    </source>
</evidence>
<dbReference type="Proteomes" id="UP000050934">
    <property type="component" value="Unassembled WGS sequence"/>
</dbReference>
<organism evidence="13 14">
    <name type="scientific">Limosilactobacillus secaliphilus</name>
    <dbReference type="NCBI Taxonomy" id="396268"/>
    <lineage>
        <taxon>Bacteria</taxon>
        <taxon>Bacillati</taxon>
        <taxon>Bacillota</taxon>
        <taxon>Bacilli</taxon>
        <taxon>Lactobacillales</taxon>
        <taxon>Lactobacillaceae</taxon>
        <taxon>Limosilactobacillus</taxon>
    </lineage>
</organism>
<dbReference type="EC" id="6.3.4.21" evidence="3 9"/>
<comment type="caution">
    <text evidence="13">The sequence shown here is derived from an EMBL/GenBank/DDBJ whole genome shotgun (WGS) entry which is preliminary data.</text>
</comment>
<reference evidence="13 14" key="1">
    <citation type="journal article" date="2015" name="Genome Announc.">
        <title>Expanding the biotechnology potential of lactobacilli through comparative genomics of 213 strains and associated genera.</title>
        <authorList>
            <person name="Sun Z."/>
            <person name="Harris H.M."/>
            <person name="McCann A."/>
            <person name="Guo C."/>
            <person name="Argimon S."/>
            <person name="Zhang W."/>
            <person name="Yang X."/>
            <person name="Jeffery I.B."/>
            <person name="Cooney J.C."/>
            <person name="Kagawa T.F."/>
            <person name="Liu W."/>
            <person name="Song Y."/>
            <person name="Salvetti E."/>
            <person name="Wrobel A."/>
            <person name="Rasinkangas P."/>
            <person name="Parkhill J."/>
            <person name="Rea M.C."/>
            <person name="O'Sullivan O."/>
            <person name="Ritari J."/>
            <person name="Douillard F.P."/>
            <person name="Paul Ross R."/>
            <person name="Yang R."/>
            <person name="Briner A.E."/>
            <person name="Felis G.E."/>
            <person name="de Vos W.M."/>
            <person name="Barrangou R."/>
            <person name="Klaenhammer T.R."/>
            <person name="Caufield P.W."/>
            <person name="Cui Y."/>
            <person name="Zhang H."/>
            <person name="O'Toole P.W."/>
        </authorList>
    </citation>
    <scope>NUCLEOTIDE SEQUENCE [LARGE SCALE GENOMIC DNA]</scope>
    <source>
        <strain evidence="13 14">DSM 17896</strain>
    </source>
</reference>